<accession>A0A8S1PUZ1</accession>
<name>A0A8S1PUZ1_PARPR</name>
<dbReference type="Proteomes" id="UP000688137">
    <property type="component" value="Unassembled WGS sequence"/>
</dbReference>
<dbReference type="AlphaFoldDB" id="A0A8S1PUZ1"/>
<protein>
    <recommendedName>
        <fullName evidence="4">Transmembrane protein</fullName>
    </recommendedName>
</protein>
<keyword evidence="3" id="KW-1185">Reference proteome</keyword>
<evidence type="ECO:0000313" key="2">
    <source>
        <dbReference type="EMBL" id="CAD8107075.1"/>
    </source>
</evidence>
<organism evidence="2 3">
    <name type="scientific">Paramecium primaurelia</name>
    <dbReference type="NCBI Taxonomy" id="5886"/>
    <lineage>
        <taxon>Eukaryota</taxon>
        <taxon>Sar</taxon>
        <taxon>Alveolata</taxon>
        <taxon>Ciliophora</taxon>
        <taxon>Intramacronucleata</taxon>
        <taxon>Oligohymenophorea</taxon>
        <taxon>Peniculida</taxon>
        <taxon>Parameciidae</taxon>
        <taxon>Paramecium</taxon>
    </lineage>
</organism>
<feature type="transmembrane region" description="Helical" evidence="1">
    <location>
        <begin position="6"/>
        <end position="27"/>
    </location>
</feature>
<proteinExistence type="predicted"/>
<keyword evidence="1" id="KW-1133">Transmembrane helix</keyword>
<reference evidence="2" key="1">
    <citation type="submission" date="2021-01" db="EMBL/GenBank/DDBJ databases">
        <authorList>
            <consortium name="Genoscope - CEA"/>
            <person name="William W."/>
        </authorList>
    </citation>
    <scope>NUCLEOTIDE SEQUENCE</scope>
</reference>
<evidence type="ECO:0000256" key="1">
    <source>
        <dbReference type="SAM" id="Phobius"/>
    </source>
</evidence>
<evidence type="ECO:0008006" key="4">
    <source>
        <dbReference type="Google" id="ProtNLM"/>
    </source>
</evidence>
<keyword evidence="1" id="KW-0812">Transmembrane</keyword>
<evidence type="ECO:0000313" key="3">
    <source>
        <dbReference type="Proteomes" id="UP000688137"/>
    </source>
</evidence>
<dbReference type="EMBL" id="CAJJDM010000135">
    <property type="protein sequence ID" value="CAD8107075.1"/>
    <property type="molecule type" value="Genomic_DNA"/>
</dbReference>
<keyword evidence="1" id="KW-0472">Membrane</keyword>
<gene>
    <name evidence="2" type="ORF">PPRIM_AZ9-3.1.T1320134</name>
</gene>
<sequence>MLNNEILFLCLFTILNPIIVFIMRFYYKIIQKDCCFHQPVSSSYFIDDTQCHYICFLLNKIFIILFQINNEIRILQRGNNFQRQYKLYHKFSRTAFKFLEESQFIDQQFQV</sequence>
<comment type="caution">
    <text evidence="2">The sequence shown here is derived from an EMBL/GenBank/DDBJ whole genome shotgun (WGS) entry which is preliminary data.</text>
</comment>